<dbReference type="AlphaFoldDB" id="A0A4S8KLU5"/>
<dbReference type="OrthoDB" id="47801at2759"/>
<feature type="region of interest" description="Disordered" evidence="1">
    <location>
        <begin position="478"/>
        <end position="510"/>
    </location>
</feature>
<sequence length="603" mass="66351">MAAALSHEVRPGLRFRPQDFYYGDELDEAILQTIGEESSSYYDSSSSSDSDDLDDETALAIAVQESLESAKREELQRSYRAQASLSRSRPVQVNTAYQSHVPFPTTSVSGPDLTSVSRSQPRQRPSPTPSKAPSPRLSLVSSVTSAEPSSSGPRTPVDSYSSSRARSITRGSATPTSRYIDVDLDEMARKSRRTSMAAASQVLRRTMISQRSRDGSRTPHVSVSSRQSDSTLDSQSEDLHAELMHYEKLFFPTQLPPCMRCGGQTCVLASRDRDRSSFKLHSYLHIICSVPECGQTYCRGCLKPRRTRCSSQCSSSSSSRLCPTVSCCDLARVIAVFEVLRHLEEVYLTTSPTNSNSNMSTPSSSPKRSSLTIGSSWQDRAEGLFNLLHSLLSYPTSSDSTSNSHKPNDSDSDDEEVERFWTFVAPLLELSLLCQILATLLRNASVKLWVAQGDLYLSVLRLLRTLTDSPERRVKALFMNSPTAAAGRPTNGSRSSSKGRSSQSIGIGPSYGISRWARERSRIYDTTSSTSSSSSTVRSGSYDSLKAGLGGEDSLYAIISGLDAHRMALIDMRERIQFPPTVEKLWGLADGLMYLVLQGLLWY</sequence>
<feature type="compositionally biased region" description="Low complexity" evidence="1">
    <location>
        <begin position="38"/>
        <end position="48"/>
    </location>
</feature>
<feature type="compositionally biased region" description="Low complexity" evidence="1">
    <location>
        <begin position="114"/>
        <end position="123"/>
    </location>
</feature>
<dbReference type="Proteomes" id="UP000297245">
    <property type="component" value="Unassembled WGS sequence"/>
</dbReference>
<feature type="compositionally biased region" description="Polar residues" evidence="1">
    <location>
        <begin position="219"/>
        <end position="234"/>
    </location>
</feature>
<feature type="compositionally biased region" description="Polar residues" evidence="1">
    <location>
        <begin position="158"/>
        <end position="174"/>
    </location>
</feature>
<feature type="region of interest" description="Disordered" evidence="1">
    <location>
        <begin position="34"/>
        <end position="56"/>
    </location>
</feature>
<evidence type="ECO:0000313" key="2">
    <source>
        <dbReference type="EMBL" id="THU76431.1"/>
    </source>
</evidence>
<gene>
    <name evidence="2" type="ORF">K435DRAFT_879229</name>
</gene>
<feature type="compositionally biased region" description="Low complexity" evidence="1">
    <location>
        <begin position="138"/>
        <end position="151"/>
    </location>
</feature>
<name>A0A4S8KLU5_DENBC</name>
<feature type="compositionally biased region" description="Low complexity" evidence="1">
    <location>
        <begin position="492"/>
        <end position="508"/>
    </location>
</feature>
<dbReference type="EMBL" id="ML180925">
    <property type="protein sequence ID" value="THU76431.1"/>
    <property type="molecule type" value="Genomic_DNA"/>
</dbReference>
<proteinExistence type="predicted"/>
<accession>A0A4S8KLU5</accession>
<evidence type="ECO:0000313" key="3">
    <source>
        <dbReference type="Proteomes" id="UP000297245"/>
    </source>
</evidence>
<feature type="region of interest" description="Disordered" evidence="1">
    <location>
        <begin position="100"/>
        <end position="174"/>
    </location>
</feature>
<protein>
    <submittedName>
        <fullName evidence="2">Uncharacterized protein</fullName>
    </submittedName>
</protein>
<feature type="compositionally biased region" description="Polar residues" evidence="1">
    <location>
        <begin position="100"/>
        <end position="109"/>
    </location>
</feature>
<feature type="region of interest" description="Disordered" evidence="1">
    <location>
        <begin position="351"/>
        <end position="372"/>
    </location>
</feature>
<feature type="region of interest" description="Disordered" evidence="1">
    <location>
        <begin position="205"/>
        <end position="235"/>
    </location>
</feature>
<keyword evidence="3" id="KW-1185">Reference proteome</keyword>
<evidence type="ECO:0000256" key="1">
    <source>
        <dbReference type="SAM" id="MobiDB-lite"/>
    </source>
</evidence>
<organism evidence="2 3">
    <name type="scientific">Dendrothele bispora (strain CBS 962.96)</name>
    <dbReference type="NCBI Taxonomy" id="1314807"/>
    <lineage>
        <taxon>Eukaryota</taxon>
        <taxon>Fungi</taxon>
        <taxon>Dikarya</taxon>
        <taxon>Basidiomycota</taxon>
        <taxon>Agaricomycotina</taxon>
        <taxon>Agaricomycetes</taxon>
        <taxon>Agaricomycetidae</taxon>
        <taxon>Agaricales</taxon>
        <taxon>Agaricales incertae sedis</taxon>
        <taxon>Dendrothele</taxon>
    </lineage>
</organism>
<reference evidence="2 3" key="1">
    <citation type="journal article" date="2019" name="Nat. Ecol. Evol.">
        <title>Megaphylogeny resolves global patterns of mushroom evolution.</title>
        <authorList>
            <person name="Varga T."/>
            <person name="Krizsan K."/>
            <person name="Foldi C."/>
            <person name="Dima B."/>
            <person name="Sanchez-Garcia M."/>
            <person name="Sanchez-Ramirez S."/>
            <person name="Szollosi G.J."/>
            <person name="Szarkandi J.G."/>
            <person name="Papp V."/>
            <person name="Albert L."/>
            <person name="Andreopoulos W."/>
            <person name="Angelini C."/>
            <person name="Antonin V."/>
            <person name="Barry K.W."/>
            <person name="Bougher N.L."/>
            <person name="Buchanan P."/>
            <person name="Buyck B."/>
            <person name="Bense V."/>
            <person name="Catcheside P."/>
            <person name="Chovatia M."/>
            <person name="Cooper J."/>
            <person name="Damon W."/>
            <person name="Desjardin D."/>
            <person name="Finy P."/>
            <person name="Geml J."/>
            <person name="Haridas S."/>
            <person name="Hughes K."/>
            <person name="Justo A."/>
            <person name="Karasinski D."/>
            <person name="Kautmanova I."/>
            <person name="Kiss B."/>
            <person name="Kocsube S."/>
            <person name="Kotiranta H."/>
            <person name="LaButti K.M."/>
            <person name="Lechner B.E."/>
            <person name="Liimatainen K."/>
            <person name="Lipzen A."/>
            <person name="Lukacs Z."/>
            <person name="Mihaltcheva S."/>
            <person name="Morgado L.N."/>
            <person name="Niskanen T."/>
            <person name="Noordeloos M.E."/>
            <person name="Ohm R.A."/>
            <person name="Ortiz-Santana B."/>
            <person name="Ovrebo C."/>
            <person name="Racz N."/>
            <person name="Riley R."/>
            <person name="Savchenko A."/>
            <person name="Shiryaev A."/>
            <person name="Soop K."/>
            <person name="Spirin V."/>
            <person name="Szebenyi C."/>
            <person name="Tomsovsky M."/>
            <person name="Tulloss R.E."/>
            <person name="Uehling J."/>
            <person name="Grigoriev I.V."/>
            <person name="Vagvolgyi C."/>
            <person name="Papp T."/>
            <person name="Martin F.M."/>
            <person name="Miettinen O."/>
            <person name="Hibbett D.S."/>
            <person name="Nagy L.G."/>
        </authorList>
    </citation>
    <scope>NUCLEOTIDE SEQUENCE [LARGE SCALE GENOMIC DNA]</scope>
    <source>
        <strain evidence="2 3">CBS 962.96</strain>
    </source>
</reference>